<accession>A0A327Q997</accession>
<dbReference type="AlphaFoldDB" id="A0A327Q997"/>
<organism evidence="1 2">
    <name type="scientific">Chitinophaga skermanii</name>
    <dbReference type="NCBI Taxonomy" id="331697"/>
    <lineage>
        <taxon>Bacteria</taxon>
        <taxon>Pseudomonadati</taxon>
        <taxon>Bacteroidota</taxon>
        <taxon>Chitinophagia</taxon>
        <taxon>Chitinophagales</taxon>
        <taxon>Chitinophagaceae</taxon>
        <taxon>Chitinophaga</taxon>
    </lineage>
</organism>
<comment type="caution">
    <text evidence="1">The sequence shown here is derived from an EMBL/GenBank/DDBJ whole genome shotgun (WGS) entry which is preliminary data.</text>
</comment>
<evidence type="ECO:0000313" key="1">
    <source>
        <dbReference type="EMBL" id="RAJ00454.1"/>
    </source>
</evidence>
<name>A0A327Q997_9BACT</name>
<proteinExistence type="predicted"/>
<keyword evidence="2" id="KW-1185">Reference proteome</keyword>
<dbReference type="OrthoDB" id="965144at2"/>
<dbReference type="RefSeq" id="WP_111599567.1">
    <property type="nucleotide sequence ID" value="NZ_QLLL01000008.1"/>
</dbReference>
<evidence type="ECO:0000313" key="2">
    <source>
        <dbReference type="Proteomes" id="UP000249547"/>
    </source>
</evidence>
<dbReference type="EMBL" id="QLLL01000008">
    <property type="protein sequence ID" value="RAJ00454.1"/>
    <property type="molecule type" value="Genomic_DNA"/>
</dbReference>
<protein>
    <submittedName>
        <fullName evidence="1">Uncharacterized protein</fullName>
    </submittedName>
</protein>
<gene>
    <name evidence="1" type="ORF">LX64_04160</name>
</gene>
<reference evidence="1 2" key="1">
    <citation type="submission" date="2018-06" db="EMBL/GenBank/DDBJ databases">
        <title>Genomic Encyclopedia of Archaeal and Bacterial Type Strains, Phase II (KMG-II): from individual species to whole genera.</title>
        <authorList>
            <person name="Goeker M."/>
        </authorList>
    </citation>
    <scope>NUCLEOTIDE SEQUENCE [LARGE SCALE GENOMIC DNA]</scope>
    <source>
        <strain evidence="1 2">DSM 23857</strain>
    </source>
</reference>
<sequence>MQHTIREIAISELKEDAQNLNKGTINGEGLINKSISKYGLGRGVLVDKNNVIIAGNHITHEAKKQGYDKVILVPTDGKTLVVTQRVDVDIKTKKGREMAILDNTTSKTNFNIDFDAVGVLSADLNLDLGALGLDYDPMASVVYDYEPDGATDSAAQVEVKRQDNTKHTPAASFEQNLFPLSIVLTKAERLKFDAWKKQAKVSNDTAAFQLMFTIVTS</sequence>
<dbReference type="Proteomes" id="UP000249547">
    <property type="component" value="Unassembled WGS sequence"/>
</dbReference>